<name>A0A2T0TF10_9BACT</name>
<dbReference type="AlphaFoldDB" id="A0A2T0TF10"/>
<comment type="caution">
    <text evidence="1">The sequence shown here is derived from an EMBL/GenBank/DDBJ whole genome shotgun (WGS) entry which is preliminary data.</text>
</comment>
<organism evidence="1 2">
    <name type="scientific">Spirosoma oryzae</name>
    <dbReference type="NCBI Taxonomy" id="1469603"/>
    <lineage>
        <taxon>Bacteria</taxon>
        <taxon>Pseudomonadati</taxon>
        <taxon>Bacteroidota</taxon>
        <taxon>Cytophagia</taxon>
        <taxon>Cytophagales</taxon>
        <taxon>Cytophagaceae</taxon>
        <taxon>Spirosoma</taxon>
    </lineage>
</organism>
<sequence>MGLNPSKAKLGSQVCTNLEKLTTVVLEETKGL</sequence>
<protein>
    <submittedName>
        <fullName evidence="1">Uncharacterized protein</fullName>
    </submittedName>
</protein>
<dbReference type="EMBL" id="PVTE01000003">
    <property type="protein sequence ID" value="PRY44249.1"/>
    <property type="molecule type" value="Genomic_DNA"/>
</dbReference>
<proteinExistence type="predicted"/>
<reference evidence="1 2" key="1">
    <citation type="submission" date="2018-03" db="EMBL/GenBank/DDBJ databases">
        <title>Genomic Encyclopedia of Archaeal and Bacterial Type Strains, Phase II (KMG-II): from individual species to whole genera.</title>
        <authorList>
            <person name="Goeker M."/>
        </authorList>
    </citation>
    <scope>NUCLEOTIDE SEQUENCE [LARGE SCALE GENOMIC DNA]</scope>
    <source>
        <strain evidence="1 2">DSM 28354</strain>
    </source>
</reference>
<evidence type="ECO:0000313" key="2">
    <source>
        <dbReference type="Proteomes" id="UP000238375"/>
    </source>
</evidence>
<gene>
    <name evidence="1" type="ORF">CLV58_103218</name>
</gene>
<dbReference type="Proteomes" id="UP000238375">
    <property type="component" value="Unassembled WGS sequence"/>
</dbReference>
<keyword evidence="2" id="KW-1185">Reference proteome</keyword>
<evidence type="ECO:0000313" key="1">
    <source>
        <dbReference type="EMBL" id="PRY44249.1"/>
    </source>
</evidence>
<accession>A0A2T0TF10</accession>